<dbReference type="STRING" id="390242.SAMN04488024_11010"/>
<dbReference type="AlphaFoldDB" id="A0A1G6Z7T1"/>
<organism evidence="1 2">
    <name type="scientific">Pedobacter soli</name>
    <dbReference type="NCBI Taxonomy" id="390242"/>
    <lineage>
        <taxon>Bacteria</taxon>
        <taxon>Pseudomonadati</taxon>
        <taxon>Bacteroidota</taxon>
        <taxon>Sphingobacteriia</taxon>
        <taxon>Sphingobacteriales</taxon>
        <taxon>Sphingobacteriaceae</taxon>
        <taxon>Pedobacter</taxon>
    </lineage>
</organism>
<evidence type="ECO:0000313" key="1">
    <source>
        <dbReference type="EMBL" id="SDD98660.1"/>
    </source>
</evidence>
<gene>
    <name evidence="1" type="ORF">SAMN04488024_11010</name>
</gene>
<evidence type="ECO:0000313" key="2">
    <source>
        <dbReference type="Proteomes" id="UP000199455"/>
    </source>
</evidence>
<dbReference type="Proteomes" id="UP000199455">
    <property type="component" value="Unassembled WGS sequence"/>
</dbReference>
<protein>
    <submittedName>
        <fullName evidence="1">Uncharacterized protein</fullName>
    </submittedName>
</protein>
<reference evidence="2" key="1">
    <citation type="submission" date="2016-10" db="EMBL/GenBank/DDBJ databases">
        <authorList>
            <person name="Varghese N."/>
            <person name="Submissions S."/>
        </authorList>
    </citation>
    <scope>NUCLEOTIDE SEQUENCE [LARGE SCALE GENOMIC DNA]</scope>
    <source>
        <strain evidence="2">DSM 18609</strain>
    </source>
</reference>
<proteinExistence type="predicted"/>
<keyword evidence="2" id="KW-1185">Reference proteome</keyword>
<name>A0A1G6Z7T1_9SPHI</name>
<dbReference type="RefSeq" id="WP_143009624.1">
    <property type="nucleotide sequence ID" value="NZ_FMZH01000010.1"/>
</dbReference>
<dbReference type="EMBL" id="FMZH01000010">
    <property type="protein sequence ID" value="SDD98660.1"/>
    <property type="molecule type" value="Genomic_DNA"/>
</dbReference>
<accession>A0A1G6Z7T1</accession>
<sequence length="128" mass="14673">MMNLMYKNETTNPLRLRSKRATEQEINNVNVLIDLLGYGIVELPVTYRLKFEYTSPRVCHVACHISLPDPATHTWLYSPDFNMVFAEIDGGVGHVVSFSGAGLNKNVYYQTMVNVVSDYIFLKEKFFD</sequence>